<dbReference type="EMBL" id="WSZM01000237">
    <property type="protein sequence ID" value="KAF4037595.1"/>
    <property type="molecule type" value="Genomic_DNA"/>
</dbReference>
<dbReference type="Proteomes" id="UP000602510">
    <property type="component" value="Unassembled WGS sequence"/>
</dbReference>
<evidence type="ECO:0000313" key="3">
    <source>
        <dbReference type="Proteomes" id="UP000602510"/>
    </source>
</evidence>
<keyword evidence="3" id="KW-1185">Reference proteome</keyword>
<dbReference type="AlphaFoldDB" id="A0A833WJ94"/>
<dbReference type="Proteomes" id="UP000704712">
    <property type="component" value="Unassembled WGS sequence"/>
</dbReference>
<gene>
    <name evidence="1" type="ORF">GN244_ATG10329</name>
    <name evidence="2" type="ORF">GN958_ATG09711</name>
</gene>
<proteinExistence type="predicted"/>
<dbReference type="EMBL" id="JAACNO010001405">
    <property type="protein sequence ID" value="KAF4140863.1"/>
    <property type="molecule type" value="Genomic_DNA"/>
</dbReference>
<reference evidence="1" key="1">
    <citation type="submission" date="2020-04" db="EMBL/GenBank/DDBJ databases">
        <title>Hybrid Assembly of Korean Phytophthora infestans isolates.</title>
        <authorList>
            <person name="Prokchorchik M."/>
            <person name="Lee Y."/>
            <person name="Seo J."/>
            <person name="Cho J.-H."/>
            <person name="Park Y.-E."/>
            <person name="Jang D.-C."/>
            <person name="Im J.-S."/>
            <person name="Choi J.-G."/>
            <person name="Park H.-J."/>
            <person name="Lee G.-B."/>
            <person name="Lee Y.-G."/>
            <person name="Hong S.-Y."/>
            <person name="Cho K."/>
            <person name="Sohn K.H."/>
        </authorList>
    </citation>
    <scope>NUCLEOTIDE SEQUENCE</scope>
    <source>
        <strain evidence="1">KR_1_A1</strain>
        <strain evidence="2">KR_2_A2</strain>
    </source>
</reference>
<name>A0A833WJ94_PHYIN</name>
<comment type="caution">
    <text evidence="1">The sequence shown here is derived from an EMBL/GenBank/DDBJ whole genome shotgun (WGS) entry which is preliminary data.</text>
</comment>
<protein>
    <submittedName>
        <fullName evidence="1">Uncharacterized protein</fullName>
    </submittedName>
</protein>
<evidence type="ECO:0000313" key="2">
    <source>
        <dbReference type="EMBL" id="KAF4140863.1"/>
    </source>
</evidence>
<sequence>MLVTASYRGLEASALADSASRRVLVRQVGIRRVEDEHSEHERGGELLEHRDVRLELLEANSRMSWKEKWKH</sequence>
<accession>A0A833WJ94</accession>
<evidence type="ECO:0000313" key="1">
    <source>
        <dbReference type="EMBL" id="KAF4037595.1"/>
    </source>
</evidence>
<organism evidence="1 3">
    <name type="scientific">Phytophthora infestans</name>
    <name type="common">Potato late blight agent</name>
    <name type="synonym">Botrytis infestans</name>
    <dbReference type="NCBI Taxonomy" id="4787"/>
    <lineage>
        <taxon>Eukaryota</taxon>
        <taxon>Sar</taxon>
        <taxon>Stramenopiles</taxon>
        <taxon>Oomycota</taxon>
        <taxon>Peronosporomycetes</taxon>
        <taxon>Peronosporales</taxon>
        <taxon>Peronosporaceae</taxon>
        <taxon>Phytophthora</taxon>
    </lineage>
</organism>